<dbReference type="SMART" id="SM00320">
    <property type="entry name" value="WD40"/>
    <property type="match status" value="2"/>
</dbReference>
<dbReference type="Pfam" id="PF00400">
    <property type="entry name" value="WD40"/>
    <property type="match status" value="2"/>
</dbReference>
<dbReference type="Gene3D" id="2.130.10.10">
    <property type="entry name" value="YVTN repeat-like/Quinoprotein amine dehydrogenase"/>
    <property type="match status" value="1"/>
</dbReference>
<name>A0ABW3M7I2_9PSEU</name>
<sequence>YLAATGADGWLRIWSTRTWDIEYETRLSAEAEHSVAFSPDGSLLAIGGFPDGVFQVWPVDTWKPLWERKVSVRFVDRVEFTAADRLEVEGRRATRLVTTTWNTRSRREVDRSERYDITEDFDPDVDTTADLYVRTPSLSVRAHPRAFTFSGYENTDVLFGSTRVSAVAVSPAGDFVVTGGLSGTWLWSATTDRWTALPTPDVSAPEKPAAGDTAKLVLGETTKPDEPTPEETEPQQPAAKPVDQEPGWLFTPQTPQKRDPRDAEPPGWLFIPQDPPGAETPAATCSPD</sequence>
<gene>
    <name evidence="2" type="ORF">ACFQ1S_12980</name>
</gene>
<dbReference type="SUPFAM" id="SSF50998">
    <property type="entry name" value="Quinoprotein alcohol dehydrogenase-like"/>
    <property type="match status" value="1"/>
</dbReference>
<evidence type="ECO:0000313" key="2">
    <source>
        <dbReference type="EMBL" id="MFD1046403.1"/>
    </source>
</evidence>
<feature type="non-terminal residue" evidence="2">
    <location>
        <position position="1"/>
    </location>
</feature>
<feature type="region of interest" description="Disordered" evidence="1">
    <location>
        <begin position="220"/>
        <end position="288"/>
    </location>
</feature>
<dbReference type="InterPro" id="IPR001680">
    <property type="entry name" value="WD40_rpt"/>
</dbReference>
<dbReference type="EMBL" id="JBHTIS010000643">
    <property type="protein sequence ID" value="MFD1046403.1"/>
    <property type="molecule type" value="Genomic_DNA"/>
</dbReference>
<proteinExistence type="predicted"/>
<reference evidence="3" key="1">
    <citation type="journal article" date="2019" name="Int. J. Syst. Evol. Microbiol.">
        <title>The Global Catalogue of Microorganisms (GCM) 10K type strain sequencing project: providing services to taxonomists for standard genome sequencing and annotation.</title>
        <authorList>
            <consortium name="The Broad Institute Genomics Platform"/>
            <consortium name="The Broad Institute Genome Sequencing Center for Infectious Disease"/>
            <person name="Wu L."/>
            <person name="Ma J."/>
        </authorList>
    </citation>
    <scope>NUCLEOTIDE SEQUENCE [LARGE SCALE GENOMIC DNA]</scope>
    <source>
        <strain evidence="3">JCM 31486</strain>
    </source>
</reference>
<accession>A0ABW3M7I2</accession>
<organism evidence="2 3">
    <name type="scientific">Kibdelosporangium lantanae</name>
    <dbReference type="NCBI Taxonomy" id="1497396"/>
    <lineage>
        <taxon>Bacteria</taxon>
        <taxon>Bacillati</taxon>
        <taxon>Actinomycetota</taxon>
        <taxon>Actinomycetes</taxon>
        <taxon>Pseudonocardiales</taxon>
        <taxon>Pseudonocardiaceae</taxon>
        <taxon>Kibdelosporangium</taxon>
    </lineage>
</organism>
<dbReference type="InterPro" id="IPR011047">
    <property type="entry name" value="Quinoprotein_ADH-like_sf"/>
</dbReference>
<dbReference type="InterPro" id="IPR015943">
    <property type="entry name" value="WD40/YVTN_repeat-like_dom_sf"/>
</dbReference>
<evidence type="ECO:0000256" key="1">
    <source>
        <dbReference type="SAM" id="MobiDB-lite"/>
    </source>
</evidence>
<dbReference type="Proteomes" id="UP001597045">
    <property type="component" value="Unassembled WGS sequence"/>
</dbReference>
<evidence type="ECO:0000313" key="3">
    <source>
        <dbReference type="Proteomes" id="UP001597045"/>
    </source>
</evidence>
<keyword evidence="3" id="KW-1185">Reference proteome</keyword>
<evidence type="ECO:0008006" key="4">
    <source>
        <dbReference type="Google" id="ProtNLM"/>
    </source>
</evidence>
<comment type="caution">
    <text evidence="2">The sequence shown here is derived from an EMBL/GenBank/DDBJ whole genome shotgun (WGS) entry which is preliminary data.</text>
</comment>
<protein>
    <recommendedName>
        <fullName evidence="4">WD40 repeat domain-containing protein</fullName>
    </recommendedName>
</protein>